<dbReference type="Gene3D" id="3.30.1490.110">
    <property type="match status" value="1"/>
</dbReference>
<dbReference type="InterPro" id="IPR020823">
    <property type="entry name" value="Cell_div_FtsA"/>
</dbReference>
<dbReference type="PIRSF" id="PIRSF003101">
    <property type="entry name" value="FtsA"/>
    <property type="match status" value="1"/>
</dbReference>
<dbReference type="SMART" id="SM00842">
    <property type="entry name" value="FtsA"/>
    <property type="match status" value="1"/>
</dbReference>
<keyword evidence="3 5" id="KW-0472">Membrane</keyword>
<dbReference type="SUPFAM" id="SSF53067">
    <property type="entry name" value="Actin-like ATPase domain"/>
    <property type="match status" value="2"/>
</dbReference>
<accession>A0A9D7E7S2</accession>
<dbReference type="Gene3D" id="3.30.420.40">
    <property type="match status" value="1"/>
</dbReference>
<dbReference type="CDD" id="cd24048">
    <property type="entry name" value="ASKHA_NBD_FtsA"/>
    <property type="match status" value="1"/>
</dbReference>
<reference evidence="8" key="1">
    <citation type="submission" date="2020-10" db="EMBL/GenBank/DDBJ databases">
        <title>Connecting structure to function with the recovery of over 1000 high-quality activated sludge metagenome-assembled genomes encoding full-length rRNA genes using long-read sequencing.</title>
        <authorList>
            <person name="Singleton C.M."/>
            <person name="Petriglieri F."/>
            <person name="Kristensen J.M."/>
            <person name="Kirkegaard R.H."/>
            <person name="Michaelsen T.Y."/>
            <person name="Andersen M.H."/>
            <person name="Karst S.M."/>
            <person name="Dueholm M.S."/>
            <person name="Nielsen P.H."/>
            <person name="Albertsen M."/>
        </authorList>
    </citation>
    <scope>NUCLEOTIDE SEQUENCE</scope>
    <source>
        <strain evidence="8">Bjer_18-Q3-R1-45_BAT3C.347</strain>
    </source>
</reference>
<dbReference type="Pfam" id="PF14450">
    <property type="entry name" value="FtsA"/>
    <property type="match status" value="1"/>
</dbReference>
<evidence type="ECO:0000256" key="1">
    <source>
        <dbReference type="ARBA" id="ARBA00022475"/>
    </source>
</evidence>
<dbReference type="HAMAP" id="MF_02033">
    <property type="entry name" value="FtsA"/>
    <property type="match status" value="1"/>
</dbReference>
<proteinExistence type="inferred from homology"/>
<gene>
    <name evidence="5 8" type="primary">ftsA</name>
    <name evidence="8" type="ORF">IPH26_21760</name>
</gene>
<evidence type="ECO:0000256" key="5">
    <source>
        <dbReference type="HAMAP-Rule" id="MF_02033"/>
    </source>
</evidence>
<comment type="subunit">
    <text evidence="5">Self-interacts. Interacts with FtsZ.</text>
</comment>
<evidence type="ECO:0000256" key="2">
    <source>
        <dbReference type="ARBA" id="ARBA00022618"/>
    </source>
</evidence>
<keyword evidence="4 5" id="KW-0131">Cell cycle</keyword>
<evidence type="ECO:0000256" key="3">
    <source>
        <dbReference type="ARBA" id="ARBA00023136"/>
    </source>
</evidence>
<sequence length="409" mass="44062">MPRESKDLIVGLDIGTSKIVALVAQIKQDGRLEVLGVGHQPSRGLKKGVVVNIEATVDAISRAIQEVELQADCKIADAITGIAGSHIRSFNSNGMVAIKDKEVTEMDVERVIETAKAMPLPADQQILHILTQEFIIDGQDGVREPIGMSGVRLEVRVHIVTGAVSAAQNIVKCVRRCGLEVSDLVLQPLASSYSVLSEDEKDLGVCLVDIGGGTTDIAVFTQGAIRHTAVIPIAGDQITNDVAMALRTPTQDAEEIKIRHGLAVTRMANPQQMIEVPGVGDRPPKKLSREALAGVVEPRVSELFELIQSELRRSGYLEVLSSGIVLTGGSSVIEGMAELGEEIFGLPVRIGTPRYDAGLADVVAHPQFATAMGLLIEGAAQKKRGVIARETRNFKQVFERMKSWFEKNF</sequence>
<dbReference type="InterPro" id="IPR043129">
    <property type="entry name" value="ATPase_NBD"/>
</dbReference>
<comment type="function">
    <text evidence="5 6">Cell division protein that is involved in the assembly of the Z ring. May serve as a membrane anchor for the Z ring.</text>
</comment>
<evidence type="ECO:0000256" key="6">
    <source>
        <dbReference type="PIRNR" id="PIRNR003101"/>
    </source>
</evidence>
<dbReference type="NCBIfam" id="TIGR01174">
    <property type="entry name" value="ftsA"/>
    <property type="match status" value="1"/>
</dbReference>
<keyword evidence="2 5" id="KW-0132">Cell division</keyword>
<dbReference type="PANTHER" id="PTHR32432">
    <property type="entry name" value="CELL DIVISION PROTEIN FTSA-RELATED"/>
    <property type="match status" value="1"/>
</dbReference>
<dbReference type="InterPro" id="IPR050696">
    <property type="entry name" value="FtsA/MreB"/>
</dbReference>
<dbReference type="GO" id="GO:0032153">
    <property type="term" value="C:cell division site"/>
    <property type="evidence" value="ECO:0007669"/>
    <property type="project" value="UniProtKB-UniRule"/>
</dbReference>
<name>A0A9D7E7S2_9PROT</name>
<dbReference type="Pfam" id="PF02491">
    <property type="entry name" value="SHS2_FTSA"/>
    <property type="match status" value="1"/>
</dbReference>
<comment type="similarity">
    <text evidence="5 6">Belongs to the FtsA/MreB family.</text>
</comment>
<comment type="subcellular location">
    <subcellularLocation>
        <location evidence="5">Cell membrane</location>
        <topology evidence="5">Peripheral membrane protein</topology>
        <orientation evidence="5">Cytoplasmic side</orientation>
    </subcellularLocation>
    <text evidence="5">Localizes to the Z ring in an FtsZ-dependent manner. Targeted to the membrane through a conserved C-terminal amphipathic helix.</text>
</comment>
<protein>
    <recommendedName>
        <fullName evidence="5 6">Cell division protein FtsA</fullName>
    </recommendedName>
</protein>
<dbReference type="InterPro" id="IPR003494">
    <property type="entry name" value="SHS2_FtsA"/>
</dbReference>
<evidence type="ECO:0000256" key="4">
    <source>
        <dbReference type="ARBA" id="ARBA00023306"/>
    </source>
</evidence>
<evidence type="ECO:0000259" key="7">
    <source>
        <dbReference type="SMART" id="SM00842"/>
    </source>
</evidence>
<organism evidence="8 9">
    <name type="scientific">Candidatus Methylophosphatis roskildensis</name>
    <dbReference type="NCBI Taxonomy" id="2899263"/>
    <lineage>
        <taxon>Bacteria</taxon>
        <taxon>Pseudomonadati</taxon>
        <taxon>Pseudomonadota</taxon>
        <taxon>Betaproteobacteria</taxon>
        <taxon>Nitrosomonadales</taxon>
        <taxon>Sterolibacteriaceae</taxon>
        <taxon>Candidatus Methylophosphatis</taxon>
    </lineage>
</organism>
<dbReference type="GO" id="GO:0043093">
    <property type="term" value="P:FtsZ-dependent cytokinesis"/>
    <property type="evidence" value="ECO:0007669"/>
    <property type="project" value="UniProtKB-UniRule"/>
</dbReference>
<dbReference type="GO" id="GO:0009898">
    <property type="term" value="C:cytoplasmic side of plasma membrane"/>
    <property type="evidence" value="ECO:0007669"/>
    <property type="project" value="UniProtKB-UniRule"/>
</dbReference>
<dbReference type="NCBIfam" id="NF007009">
    <property type="entry name" value="PRK09472.1"/>
    <property type="match status" value="1"/>
</dbReference>
<evidence type="ECO:0000313" key="9">
    <source>
        <dbReference type="Proteomes" id="UP000807785"/>
    </source>
</evidence>
<dbReference type="EMBL" id="JADJEV010000005">
    <property type="protein sequence ID" value="MBK6975462.1"/>
    <property type="molecule type" value="Genomic_DNA"/>
</dbReference>
<keyword evidence="1 5" id="KW-1003">Cell membrane</keyword>
<dbReference type="AlphaFoldDB" id="A0A9D7E7S2"/>
<dbReference type="Proteomes" id="UP000807785">
    <property type="component" value="Unassembled WGS sequence"/>
</dbReference>
<dbReference type="PANTHER" id="PTHR32432:SF4">
    <property type="entry name" value="CELL DIVISION PROTEIN FTSA"/>
    <property type="match status" value="1"/>
</dbReference>
<comment type="caution">
    <text evidence="8">The sequence shown here is derived from an EMBL/GenBank/DDBJ whole genome shotgun (WGS) entry which is preliminary data.</text>
</comment>
<feature type="domain" description="SHS2" evidence="7">
    <location>
        <begin position="9"/>
        <end position="195"/>
    </location>
</feature>
<evidence type="ECO:0000313" key="8">
    <source>
        <dbReference type="EMBL" id="MBK6975462.1"/>
    </source>
</evidence>
<dbReference type="FunFam" id="3.30.1490.110:FF:000001">
    <property type="entry name" value="Cell division protein FtsA"/>
    <property type="match status" value="1"/>
</dbReference>